<protein>
    <submittedName>
        <fullName evidence="1">Uncharacterized protein</fullName>
    </submittedName>
</protein>
<dbReference type="AlphaFoldDB" id="A0AAV1T3G0"/>
<dbReference type="Proteomes" id="UP001162060">
    <property type="component" value="Unassembled WGS sequence"/>
</dbReference>
<accession>A0AAV1T3G0</accession>
<sequence length="257" mass="30135">MTNDTTCDDFNRLYERLVVRRKKRKRAEPEDDEAAAVWEETPEDDAEVVKEEVARAVRLSEARQKEQVEYDARVEETVKRLRLARNVRGLARWSHCSPRWLAFQLVAGTALDEIASFQRYRRPHRMHKRRQEEATSGVERSLRLERVATRLYLDRAVDFRPDAVTTVEGKHRVIDELLFFSPPDATYVSHIGYAERGNVVPPPPLREQSSHHVQWFYHGPSNRDERMHHHQQVSVAMSKLCLDQEIASDIVLCRRDQ</sequence>
<name>A0AAV1T3G0_9STRA</name>
<comment type="caution">
    <text evidence="1">The sequence shown here is derived from an EMBL/GenBank/DDBJ whole genome shotgun (WGS) entry which is preliminary data.</text>
</comment>
<dbReference type="EMBL" id="CAKLBY020000016">
    <property type="protein sequence ID" value="CAK7900125.1"/>
    <property type="molecule type" value="Genomic_DNA"/>
</dbReference>
<reference evidence="1" key="1">
    <citation type="submission" date="2024-01" db="EMBL/GenBank/DDBJ databases">
        <authorList>
            <person name="Webb A."/>
        </authorList>
    </citation>
    <scope>NUCLEOTIDE SEQUENCE</scope>
    <source>
        <strain evidence="1">Pm1</strain>
    </source>
</reference>
<evidence type="ECO:0000313" key="1">
    <source>
        <dbReference type="EMBL" id="CAK7900125.1"/>
    </source>
</evidence>
<gene>
    <name evidence="1" type="ORF">PM001_LOCUS2011</name>
</gene>
<organism evidence="1 2">
    <name type="scientific">Peronospora matthiolae</name>
    <dbReference type="NCBI Taxonomy" id="2874970"/>
    <lineage>
        <taxon>Eukaryota</taxon>
        <taxon>Sar</taxon>
        <taxon>Stramenopiles</taxon>
        <taxon>Oomycota</taxon>
        <taxon>Peronosporomycetes</taxon>
        <taxon>Peronosporales</taxon>
        <taxon>Peronosporaceae</taxon>
        <taxon>Peronospora</taxon>
    </lineage>
</organism>
<evidence type="ECO:0000313" key="2">
    <source>
        <dbReference type="Proteomes" id="UP001162060"/>
    </source>
</evidence>
<proteinExistence type="predicted"/>